<evidence type="ECO:0000313" key="7">
    <source>
        <dbReference type="EMBL" id="MEA5581226.1"/>
    </source>
</evidence>
<dbReference type="Gene3D" id="2.102.10.10">
    <property type="entry name" value="Rieske [2Fe-2S] iron-sulphur domain"/>
    <property type="match status" value="1"/>
</dbReference>
<keyword evidence="5" id="KW-0411">Iron-sulfur</keyword>
<dbReference type="PROSITE" id="PS51296">
    <property type="entry name" value="RIESKE"/>
    <property type="match status" value="1"/>
</dbReference>
<dbReference type="PANTHER" id="PTHR21266:SF60">
    <property type="entry name" value="3-KETOSTEROID-9-ALPHA-MONOOXYGENASE, OXYGENASE COMPONENT"/>
    <property type="match status" value="1"/>
</dbReference>
<dbReference type="PANTHER" id="PTHR21266">
    <property type="entry name" value="IRON-SULFUR DOMAIN CONTAINING PROTEIN"/>
    <property type="match status" value="1"/>
</dbReference>
<dbReference type="Pfam" id="PF19112">
    <property type="entry name" value="VanA_C"/>
    <property type="match status" value="1"/>
</dbReference>
<protein>
    <submittedName>
        <fullName evidence="7">Aromatic ring-hydroxylating dioxygenase subunit alpha</fullName>
        <ecNumber evidence="7">1.14.13.-</ecNumber>
    </submittedName>
</protein>
<evidence type="ECO:0000256" key="2">
    <source>
        <dbReference type="ARBA" id="ARBA00022723"/>
    </source>
</evidence>
<sequence length="343" mass="39359">MFIGHRYWYIACPSSELKQKPVSAILASIPLVIFRTASHQVAALENRCAHRHAPMSAGKVCQESIQCPYHGWEYDINGTVTRIPALPSDSKIPSNLNIKKYHCLEQDGYVWVCLAETPATSHPVKFPYLDTPGWTTFRMKTRFLAPVDTCLENFLDCPHATFVHRFWFRTPQAKPVKAIVQTLPDGAVAEYLEEPRESAVVWWLLSQNRAQMQHTDRFIAPATSRVDYIFSDQRHYIITSACTPIGDRQTEVHTVITFRFPVIGWLIKLLFAPLSRFIIQQDVKMIKMQQANINRFPPTNYKFTPADLLLPYILKWRQSDKCNENSNSPPPPAGIEHHIDIML</sequence>
<organism evidence="7 8">
    <name type="scientific">Nodularia harveyana UHCC-0300</name>
    <dbReference type="NCBI Taxonomy" id="2974287"/>
    <lineage>
        <taxon>Bacteria</taxon>
        <taxon>Bacillati</taxon>
        <taxon>Cyanobacteriota</taxon>
        <taxon>Cyanophyceae</taxon>
        <taxon>Nostocales</taxon>
        <taxon>Nodulariaceae</taxon>
        <taxon>Nodularia</taxon>
    </lineage>
</organism>
<feature type="domain" description="Rieske" evidence="6">
    <location>
        <begin position="8"/>
        <end position="112"/>
    </location>
</feature>
<gene>
    <name evidence="7" type="ORF">VB620_07720</name>
</gene>
<evidence type="ECO:0000259" key="6">
    <source>
        <dbReference type="PROSITE" id="PS51296"/>
    </source>
</evidence>
<dbReference type="SUPFAM" id="SSF50022">
    <property type="entry name" value="ISP domain"/>
    <property type="match status" value="1"/>
</dbReference>
<evidence type="ECO:0000256" key="4">
    <source>
        <dbReference type="ARBA" id="ARBA00023004"/>
    </source>
</evidence>
<dbReference type="InterPro" id="IPR050584">
    <property type="entry name" value="Cholesterol_7-desaturase"/>
</dbReference>
<evidence type="ECO:0000256" key="3">
    <source>
        <dbReference type="ARBA" id="ARBA00023002"/>
    </source>
</evidence>
<proteinExistence type="predicted"/>
<dbReference type="InterPro" id="IPR036922">
    <property type="entry name" value="Rieske_2Fe-2S_sf"/>
</dbReference>
<name>A0ABU5UDZ3_9CYAN</name>
<dbReference type="Pfam" id="PF00355">
    <property type="entry name" value="Rieske"/>
    <property type="match status" value="1"/>
</dbReference>
<accession>A0ABU5UDZ3</accession>
<evidence type="ECO:0000256" key="5">
    <source>
        <dbReference type="ARBA" id="ARBA00023014"/>
    </source>
</evidence>
<dbReference type="RefSeq" id="WP_323195558.1">
    <property type="nucleotide sequence ID" value="NZ_JAYGHG010000008.1"/>
</dbReference>
<dbReference type="CDD" id="cd03469">
    <property type="entry name" value="Rieske_RO_Alpha_N"/>
    <property type="match status" value="1"/>
</dbReference>
<evidence type="ECO:0000313" key="8">
    <source>
        <dbReference type="Proteomes" id="UP001302120"/>
    </source>
</evidence>
<dbReference type="EMBL" id="JAYGHG010000008">
    <property type="protein sequence ID" value="MEA5581226.1"/>
    <property type="molecule type" value="Genomic_DNA"/>
</dbReference>
<evidence type="ECO:0000256" key="1">
    <source>
        <dbReference type="ARBA" id="ARBA00022714"/>
    </source>
</evidence>
<dbReference type="InterPro" id="IPR044043">
    <property type="entry name" value="VanA_C_cat"/>
</dbReference>
<dbReference type="Proteomes" id="UP001302120">
    <property type="component" value="Unassembled WGS sequence"/>
</dbReference>
<keyword evidence="3 7" id="KW-0560">Oxidoreductase</keyword>
<keyword evidence="2" id="KW-0479">Metal-binding</keyword>
<dbReference type="EC" id="1.14.13.-" evidence="7"/>
<dbReference type="InterPro" id="IPR017941">
    <property type="entry name" value="Rieske_2Fe-2S"/>
</dbReference>
<reference evidence="7 8" key="1">
    <citation type="submission" date="2023-12" db="EMBL/GenBank/DDBJ databases">
        <title>Baltic Sea Cyanobacteria.</title>
        <authorList>
            <person name="Delbaje E."/>
            <person name="Fewer D.P."/>
            <person name="Shishido T.K."/>
        </authorList>
    </citation>
    <scope>NUCLEOTIDE SEQUENCE [LARGE SCALE GENOMIC DNA]</scope>
    <source>
        <strain evidence="7 8">UHCC-0300</strain>
    </source>
</reference>
<keyword evidence="8" id="KW-1185">Reference proteome</keyword>
<keyword evidence="7" id="KW-0223">Dioxygenase</keyword>
<keyword evidence="4" id="KW-0408">Iron</keyword>
<dbReference type="GO" id="GO:0051213">
    <property type="term" value="F:dioxygenase activity"/>
    <property type="evidence" value="ECO:0007669"/>
    <property type="project" value="UniProtKB-KW"/>
</dbReference>
<dbReference type="SUPFAM" id="SSF55961">
    <property type="entry name" value="Bet v1-like"/>
    <property type="match status" value="1"/>
</dbReference>
<dbReference type="Gene3D" id="3.90.380.10">
    <property type="entry name" value="Naphthalene 1,2-dioxygenase Alpha Subunit, Chain A, domain 1"/>
    <property type="match status" value="1"/>
</dbReference>
<comment type="caution">
    <text evidence="7">The sequence shown here is derived from an EMBL/GenBank/DDBJ whole genome shotgun (WGS) entry which is preliminary data.</text>
</comment>
<keyword evidence="1" id="KW-0001">2Fe-2S</keyword>